<dbReference type="Gene3D" id="3.90.1310.10">
    <property type="entry name" value="Penicillin-binding protein 2a (Domain 2)"/>
    <property type="match status" value="1"/>
</dbReference>
<evidence type="ECO:0000256" key="3">
    <source>
        <dbReference type="ARBA" id="ARBA00007171"/>
    </source>
</evidence>
<dbReference type="SUPFAM" id="SSF54184">
    <property type="entry name" value="Penicillin-binding protein 2x (pbp-2x), c-terminal domain"/>
    <property type="match status" value="2"/>
</dbReference>
<keyword evidence="11" id="KW-1185">Reference proteome</keyword>
<feature type="region of interest" description="Disordered" evidence="7">
    <location>
        <begin position="702"/>
        <end position="729"/>
    </location>
</feature>
<dbReference type="EMBL" id="CP041372">
    <property type="protein sequence ID" value="QKS71528.1"/>
    <property type="molecule type" value="Genomic_DNA"/>
</dbReference>
<dbReference type="InterPro" id="IPR001460">
    <property type="entry name" value="PCN-bd_Tpept"/>
</dbReference>
<comment type="similarity">
    <text evidence="3">Belongs to the transpeptidase family.</text>
</comment>
<dbReference type="PANTHER" id="PTHR30627:SF26">
    <property type="entry name" value="PENICILLIN-BINDING PROTEIN 2B"/>
    <property type="match status" value="1"/>
</dbReference>
<comment type="subcellular location">
    <subcellularLocation>
        <location evidence="1">Membrane</location>
    </subcellularLocation>
</comment>
<dbReference type="SUPFAM" id="SSF56519">
    <property type="entry name" value="Penicillin binding protein dimerisation domain"/>
    <property type="match status" value="1"/>
</dbReference>
<dbReference type="Pfam" id="PF00905">
    <property type="entry name" value="Transpeptidase"/>
    <property type="match status" value="1"/>
</dbReference>
<dbReference type="CDD" id="cd06575">
    <property type="entry name" value="PASTA_Pbp2x-like_2"/>
    <property type="match status" value="1"/>
</dbReference>
<dbReference type="GO" id="GO:0005886">
    <property type="term" value="C:plasma membrane"/>
    <property type="evidence" value="ECO:0007669"/>
    <property type="project" value="TreeGrafter"/>
</dbReference>
<dbReference type="InterPro" id="IPR050515">
    <property type="entry name" value="Beta-lactam/transpept"/>
</dbReference>
<dbReference type="EC" id="3.4.16.4" evidence="4"/>
<keyword evidence="5 8" id="KW-0472">Membrane</keyword>
<sequence>MLMQQKSKTLTRRALMLLVVVVIMIGALFSRFIYIQAAKEVQGRDLQELLEQRWSQTAVLDGQRGTIYDRNGETIAEEIPSYTVLAVLDDQYESHVADPEGTARALAEVLDEEQEFLYNQLTRDAVQVELGPRAKNISYEKRQELEELELEGILFREDPRRYYPRQTFASHVIGYTERDMSVARMGLESSLNDYLAEENGSIQYQRDGRNRRLYGAEETIVEPKNGSNVFLTLDSRIQQSMEQTMAQVDEEYNPERMMAIVANAKTGEILGMSNRPSFNPNQYESIENYTNFAVSSRFEPGSTLKIFSLAAMIEEGVYDGNAYYESGSYRAFGETMRDHNNGRGWGTITYEEGVQRSSNVAFAKLTNEYLGGEKIYEYMERFGFREPTGVDLPNEASGVLAENGPLDALTTSFGQASVVTPIQQIKAATAIANDGQMMKPYIVKEIIDPNSGEATLVNEPEVVSEPISAETATEVRRIMETIVSSENGTGQPYAIDGFEIAGKTGTAQLVGDDGLYMRGHGNNIFSFIGMAPADDPEVIVYVAVDRPDLEEYQLGNEPVSLIFRQVMEQSLQYLNIAPSDEEDTATLETGKEIRDYEGERVDLVTEELTAAGLEPILIGDGTMVEAQSIEAGVYLAKGDKVLLLTNAEAISMPDITGFSVRQVYRLAEMLDITADVEGMGFVYGQQPEPGADLTNATKILVEASPEEPEEPEESEDGEAESEEEEFFMD</sequence>
<name>A0A859FFD8_9BACI</name>
<comment type="catalytic activity">
    <reaction evidence="6">
        <text>Preferential cleavage: (Ac)2-L-Lys-D-Ala-|-D-Ala. Also transpeptidation of peptidyl-alanyl moieties that are N-acyl substituents of D-alanine.</text>
        <dbReference type="EC" id="3.4.16.4"/>
    </reaction>
</comment>
<dbReference type="Pfam" id="PF03793">
    <property type="entry name" value="PASTA"/>
    <property type="match status" value="1"/>
</dbReference>
<reference evidence="11" key="1">
    <citation type="submission" date="2019-07" db="EMBL/GenBank/DDBJ databases">
        <title>Bacillus alkalisoli sp. nov. isolated from saline soil.</title>
        <authorList>
            <person name="Sun J.-Q."/>
            <person name="Xu L."/>
        </authorList>
    </citation>
    <scope>NUCLEOTIDE SEQUENCE [LARGE SCALE GENOMIC DNA]</scope>
    <source>
        <strain evidence="11">M4U3P1</strain>
    </source>
</reference>
<dbReference type="Proteomes" id="UP000318138">
    <property type="component" value="Chromosome"/>
</dbReference>
<evidence type="ECO:0000256" key="4">
    <source>
        <dbReference type="ARBA" id="ARBA00012448"/>
    </source>
</evidence>
<evidence type="ECO:0000256" key="1">
    <source>
        <dbReference type="ARBA" id="ARBA00004370"/>
    </source>
</evidence>
<dbReference type="GO" id="GO:0009002">
    <property type="term" value="F:serine-type D-Ala-D-Ala carboxypeptidase activity"/>
    <property type="evidence" value="ECO:0007669"/>
    <property type="project" value="UniProtKB-EC"/>
</dbReference>
<keyword evidence="8" id="KW-1133">Transmembrane helix</keyword>
<feature type="transmembrane region" description="Helical" evidence="8">
    <location>
        <begin position="14"/>
        <end position="34"/>
    </location>
</feature>
<dbReference type="PANTHER" id="PTHR30627">
    <property type="entry name" value="PEPTIDOGLYCAN D,D-TRANSPEPTIDASE"/>
    <property type="match status" value="1"/>
</dbReference>
<dbReference type="UniPathway" id="UPA00219"/>
<dbReference type="PROSITE" id="PS51178">
    <property type="entry name" value="PASTA"/>
    <property type="match status" value="1"/>
</dbReference>
<dbReference type="InterPro" id="IPR005311">
    <property type="entry name" value="PBP_dimer"/>
</dbReference>
<protein>
    <recommendedName>
        <fullName evidence="4">serine-type D-Ala-D-Ala carboxypeptidase</fullName>
        <ecNumber evidence="4">3.4.16.4</ecNumber>
    </recommendedName>
</protein>
<dbReference type="KEGG" id="psua:FLK61_33090"/>
<dbReference type="CDD" id="cd06576">
    <property type="entry name" value="PASTA_Pbp2x-like_1"/>
    <property type="match status" value="1"/>
</dbReference>
<dbReference type="InterPro" id="IPR005543">
    <property type="entry name" value="PASTA_dom"/>
</dbReference>
<dbReference type="AlphaFoldDB" id="A0A859FFD8"/>
<dbReference type="RefSeq" id="WP_176009563.1">
    <property type="nucleotide sequence ID" value="NZ_CP041372.2"/>
</dbReference>
<organism evidence="10 11">
    <name type="scientific">Paenalkalicoccus suaedae</name>
    <dbReference type="NCBI Taxonomy" id="2592382"/>
    <lineage>
        <taxon>Bacteria</taxon>
        <taxon>Bacillati</taxon>
        <taxon>Bacillota</taxon>
        <taxon>Bacilli</taxon>
        <taxon>Bacillales</taxon>
        <taxon>Bacillaceae</taxon>
        <taxon>Paenalkalicoccus</taxon>
    </lineage>
</organism>
<feature type="domain" description="PASTA" evidence="9">
    <location>
        <begin position="646"/>
        <end position="705"/>
    </location>
</feature>
<proteinExistence type="inferred from homology"/>
<evidence type="ECO:0000313" key="10">
    <source>
        <dbReference type="EMBL" id="QKS71528.1"/>
    </source>
</evidence>
<evidence type="ECO:0000256" key="5">
    <source>
        <dbReference type="ARBA" id="ARBA00023136"/>
    </source>
</evidence>
<dbReference type="Gene3D" id="3.40.710.10">
    <property type="entry name" value="DD-peptidase/beta-lactamase superfamily"/>
    <property type="match status" value="1"/>
</dbReference>
<dbReference type="GO" id="GO:0009252">
    <property type="term" value="P:peptidoglycan biosynthetic process"/>
    <property type="evidence" value="ECO:0007669"/>
    <property type="project" value="UniProtKB-UniPathway"/>
</dbReference>
<evidence type="ECO:0000259" key="9">
    <source>
        <dbReference type="PROSITE" id="PS51178"/>
    </source>
</evidence>
<evidence type="ECO:0000256" key="7">
    <source>
        <dbReference type="SAM" id="MobiDB-lite"/>
    </source>
</evidence>
<keyword evidence="8" id="KW-0812">Transmembrane</keyword>
<dbReference type="SUPFAM" id="SSF56601">
    <property type="entry name" value="beta-lactamase/transpeptidase-like"/>
    <property type="match status" value="1"/>
</dbReference>
<dbReference type="GO" id="GO:0071555">
    <property type="term" value="P:cell wall organization"/>
    <property type="evidence" value="ECO:0007669"/>
    <property type="project" value="TreeGrafter"/>
</dbReference>
<dbReference type="Pfam" id="PF03717">
    <property type="entry name" value="PBP_dimer"/>
    <property type="match status" value="1"/>
</dbReference>
<evidence type="ECO:0000256" key="8">
    <source>
        <dbReference type="SAM" id="Phobius"/>
    </source>
</evidence>
<dbReference type="InterPro" id="IPR036138">
    <property type="entry name" value="PBP_dimer_sf"/>
</dbReference>
<evidence type="ECO:0000256" key="2">
    <source>
        <dbReference type="ARBA" id="ARBA00004752"/>
    </source>
</evidence>
<evidence type="ECO:0000256" key="6">
    <source>
        <dbReference type="ARBA" id="ARBA00034000"/>
    </source>
</evidence>
<comment type="pathway">
    <text evidence="2">Cell wall biogenesis; peptidoglycan biosynthesis.</text>
</comment>
<dbReference type="InterPro" id="IPR012338">
    <property type="entry name" value="Beta-lactam/transpept-like"/>
</dbReference>
<feature type="compositionally biased region" description="Acidic residues" evidence="7">
    <location>
        <begin position="704"/>
        <end position="729"/>
    </location>
</feature>
<dbReference type="SMART" id="SM00740">
    <property type="entry name" value="PASTA"/>
    <property type="match status" value="2"/>
</dbReference>
<accession>A0A859FFD8</accession>
<dbReference type="GO" id="GO:0008658">
    <property type="term" value="F:penicillin binding"/>
    <property type="evidence" value="ECO:0007669"/>
    <property type="project" value="InterPro"/>
</dbReference>
<gene>
    <name evidence="10" type="ORF">FLK61_33090</name>
</gene>
<evidence type="ECO:0000313" key="11">
    <source>
        <dbReference type="Proteomes" id="UP000318138"/>
    </source>
</evidence>